<dbReference type="AlphaFoldDB" id="A0A409WER2"/>
<accession>A0A409WER2</accession>
<name>A0A409WER2_9AGAR</name>
<proteinExistence type="predicted"/>
<comment type="caution">
    <text evidence="1">The sequence shown here is derived from an EMBL/GenBank/DDBJ whole genome shotgun (WGS) entry which is preliminary data.</text>
</comment>
<protein>
    <submittedName>
        <fullName evidence="1">Uncharacterized protein</fullName>
    </submittedName>
</protein>
<evidence type="ECO:0000313" key="1">
    <source>
        <dbReference type="EMBL" id="PPQ76951.1"/>
    </source>
</evidence>
<dbReference type="Proteomes" id="UP000284706">
    <property type="component" value="Unassembled WGS sequence"/>
</dbReference>
<organism evidence="1 2">
    <name type="scientific">Gymnopilus dilepis</name>
    <dbReference type="NCBI Taxonomy" id="231916"/>
    <lineage>
        <taxon>Eukaryota</taxon>
        <taxon>Fungi</taxon>
        <taxon>Dikarya</taxon>
        <taxon>Basidiomycota</taxon>
        <taxon>Agaricomycotina</taxon>
        <taxon>Agaricomycetes</taxon>
        <taxon>Agaricomycetidae</taxon>
        <taxon>Agaricales</taxon>
        <taxon>Agaricineae</taxon>
        <taxon>Hymenogastraceae</taxon>
        <taxon>Gymnopilus</taxon>
    </lineage>
</organism>
<dbReference type="EMBL" id="NHYE01005100">
    <property type="protein sequence ID" value="PPQ76951.1"/>
    <property type="molecule type" value="Genomic_DNA"/>
</dbReference>
<sequence>MTSPSSPQHYRVSVYKGLHPQADEGLKEKANASIEDETKPWVRHQAPCYVIHKADPVPDVERLQAYHPRLRYSFPLDLPYFDARGALLTNHPGWLLLEHTVPSDHGCADGKAVVHLVPRTRRGWAN</sequence>
<keyword evidence="2" id="KW-1185">Reference proteome</keyword>
<dbReference type="InParanoid" id="A0A409WER2"/>
<reference evidence="1 2" key="1">
    <citation type="journal article" date="2018" name="Evol. Lett.">
        <title>Horizontal gene cluster transfer increased hallucinogenic mushroom diversity.</title>
        <authorList>
            <person name="Reynolds H.T."/>
            <person name="Vijayakumar V."/>
            <person name="Gluck-Thaler E."/>
            <person name="Korotkin H.B."/>
            <person name="Matheny P.B."/>
            <person name="Slot J.C."/>
        </authorList>
    </citation>
    <scope>NUCLEOTIDE SEQUENCE [LARGE SCALE GENOMIC DNA]</scope>
    <source>
        <strain evidence="1 2">SRW20</strain>
    </source>
</reference>
<evidence type="ECO:0000313" key="2">
    <source>
        <dbReference type="Proteomes" id="UP000284706"/>
    </source>
</evidence>
<gene>
    <name evidence="1" type="ORF">CVT26_007948</name>
</gene>